<dbReference type="InterPro" id="IPR013538">
    <property type="entry name" value="ASHA1/2-like_C"/>
</dbReference>
<dbReference type="Proteomes" id="UP000237682">
    <property type="component" value="Unassembled WGS sequence"/>
</dbReference>
<organism evidence="3 4">
    <name type="scientific">Labrys okinawensis</name>
    <dbReference type="NCBI Taxonomy" id="346911"/>
    <lineage>
        <taxon>Bacteria</taxon>
        <taxon>Pseudomonadati</taxon>
        <taxon>Pseudomonadota</taxon>
        <taxon>Alphaproteobacteria</taxon>
        <taxon>Hyphomicrobiales</taxon>
        <taxon>Xanthobacteraceae</taxon>
        <taxon>Labrys</taxon>
    </lineage>
</organism>
<comment type="similarity">
    <text evidence="1">Belongs to the AHA1 family.</text>
</comment>
<dbReference type="CDD" id="cd08899">
    <property type="entry name" value="SRPBCC_CalC_Aha1-like_6"/>
    <property type="match status" value="1"/>
</dbReference>
<dbReference type="Gene3D" id="3.30.530.20">
    <property type="match status" value="1"/>
</dbReference>
<accession>A0A2S9Q7C1</accession>
<dbReference type="OrthoDB" id="9800600at2"/>
<feature type="domain" description="Activator of Hsp90 ATPase homologue 1/2-like C-terminal" evidence="2">
    <location>
        <begin position="23"/>
        <end position="149"/>
    </location>
</feature>
<name>A0A2S9Q7C1_9HYPH</name>
<evidence type="ECO:0000256" key="1">
    <source>
        <dbReference type="ARBA" id="ARBA00006817"/>
    </source>
</evidence>
<gene>
    <name evidence="3" type="ORF">C5L14_22605</name>
</gene>
<comment type="caution">
    <text evidence="3">The sequence shown here is derived from an EMBL/GenBank/DDBJ whole genome shotgun (WGS) entry which is preliminary data.</text>
</comment>
<proteinExistence type="inferred from homology"/>
<keyword evidence="4" id="KW-1185">Reference proteome</keyword>
<dbReference type="Pfam" id="PF08327">
    <property type="entry name" value="AHSA1"/>
    <property type="match status" value="1"/>
</dbReference>
<dbReference type="InterPro" id="IPR023393">
    <property type="entry name" value="START-like_dom_sf"/>
</dbReference>
<evidence type="ECO:0000313" key="3">
    <source>
        <dbReference type="EMBL" id="PRH85247.1"/>
    </source>
</evidence>
<evidence type="ECO:0000313" key="4">
    <source>
        <dbReference type="Proteomes" id="UP000237682"/>
    </source>
</evidence>
<sequence length="175" mass="19539">MSDYGVIIDTETVRIERVLSGQIERVWAFLTEADKRQQWLAGGEMELQPGGRVNHVFRNGDLSSPDDPPPPKYVHLNGTVEMHGRVIACEPPTLIEYAWGDGSQVRIDLKPELGRTHITITHSRLLTRDELISVAAGWHTHLDILAARLGGHAPPSFWGLHTRLEADYESKMSAS</sequence>
<reference evidence="3 4" key="1">
    <citation type="submission" date="2018-02" db="EMBL/GenBank/DDBJ databases">
        <title>Whole genome sequencing of endophytic bacterium.</title>
        <authorList>
            <person name="Eedara R."/>
            <person name="Podile A.R."/>
        </authorList>
    </citation>
    <scope>NUCLEOTIDE SEQUENCE [LARGE SCALE GENOMIC DNA]</scope>
    <source>
        <strain evidence="3 4">RP1T</strain>
    </source>
</reference>
<protein>
    <submittedName>
        <fullName evidence="3">ATPase</fullName>
    </submittedName>
</protein>
<dbReference type="EMBL" id="PUEJ01000009">
    <property type="protein sequence ID" value="PRH85247.1"/>
    <property type="molecule type" value="Genomic_DNA"/>
</dbReference>
<dbReference type="AlphaFoldDB" id="A0A2S9Q7C1"/>
<evidence type="ECO:0000259" key="2">
    <source>
        <dbReference type="Pfam" id="PF08327"/>
    </source>
</evidence>
<dbReference type="SUPFAM" id="SSF55961">
    <property type="entry name" value="Bet v1-like"/>
    <property type="match status" value="1"/>
</dbReference>
<dbReference type="RefSeq" id="WP_105864339.1">
    <property type="nucleotide sequence ID" value="NZ_PUEJ01000009.1"/>
</dbReference>